<dbReference type="SUPFAM" id="SSF54452">
    <property type="entry name" value="MHC antigen-recognition domain"/>
    <property type="match status" value="1"/>
</dbReference>
<evidence type="ECO:0000256" key="6">
    <source>
        <dbReference type="ARBA" id="ARBA00023136"/>
    </source>
</evidence>
<dbReference type="PROSITE" id="PS00290">
    <property type="entry name" value="IG_MHC"/>
    <property type="match status" value="1"/>
</dbReference>
<dbReference type="GO" id="GO:0002504">
    <property type="term" value="P:antigen processing and presentation of peptide or polysaccharide antigen via MHC class II"/>
    <property type="evidence" value="ECO:0007669"/>
    <property type="project" value="UniProtKB-KW"/>
</dbReference>
<keyword evidence="2" id="KW-0812">Transmembrane</keyword>
<dbReference type="GO" id="GO:0042613">
    <property type="term" value="C:MHC class II protein complex"/>
    <property type="evidence" value="ECO:0007669"/>
    <property type="project" value="UniProtKB-KW"/>
</dbReference>
<protein>
    <recommendedName>
        <fullName evidence="10">Ig-like domain-containing protein</fullName>
    </recommendedName>
</protein>
<dbReference type="PROSITE" id="PS50835">
    <property type="entry name" value="IG_LIKE"/>
    <property type="match status" value="1"/>
</dbReference>
<evidence type="ECO:0000256" key="7">
    <source>
        <dbReference type="ARBA" id="ARBA00023157"/>
    </source>
</evidence>
<reference evidence="11" key="1">
    <citation type="submission" date="2025-08" db="UniProtKB">
        <authorList>
            <consortium name="Ensembl"/>
        </authorList>
    </citation>
    <scope>IDENTIFICATION</scope>
</reference>
<keyword evidence="6" id="KW-0472">Membrane</keyword>
<dbReference type="PANTHER" id="PTHR19944">
    <property type="entry name" value="MHC CLASS II-RELATED"/>
    <property type="match status" value="1"/>
</dbReference>
<evidence type="ECO:0000313" key="12">
    <source>
        <dbReference type="Proteomes" id="UP000694421"/>
    </source>
</evidence>
<keyword evidence="4" id="KW-1133">Transmembrane helix</keyword>
<sequence>DGAGRTACCPWLSLPSPFPRPPLFSIPFPPPQHFLYQVRSECHFVNRTEQVRFLDRYFWDRQELFNYDSDLGKFVAISELGRQTAEQCNQDKDLRRRVKAEVHRFCRLPHTVSFSGHNTLMICDVAGFFPPKIEIKWLKNGKELEDLVWTTHLIRNGDWTFQIQAMLETQPERGDIYGCWVNHTSFEEPVMAHWGKCSDFLLPLPPLPCPINETP</sequence>
<dbReference type="InterPro" id="IPR014745">
    <property type="entry name" value="MHC_II_a/b_N"/>
</dbReference>
<dbReference type="GO" id="GO:0002250">
    <property type="term" value="P:adaptive immune response"/>
    <property type="evidence" value="ECO:0007669"/>
    <property type="project" value="UniProtKB-KW"/>
</dbReference>
<evidence type="ECO:0000256" key="2">
    <source>
        <dbReference type="ARBA" id="ARBA00022692"/>
    </source>
</evidence>
<evidence type="ECO:0000256" key="3">
    <source>
        <dbReference type="ARBA" id="ARBA00022859"/>
    </source>
</evidence>
<evidence type="ECO:0000256" key="1">
    <source>
        <dbReference type="ARBA" id="ARBA00004479"/>
    </source>
</evidence>
<dbReference type="Pfam" id="PF00969">
    <property type="entry name" value="MHC_II_beta"/>
    <property type="match status" value="1"/>
</dbReference>
<dbReference type="InterPro" id="IPR013783">
    <property type="entry name" value="Ig-like_fold"/>
</dbReference>
<dbReference type="SUPFAM" id="SSF48726">
    <property type="entry name" value="Immunoglobulin"/>
    <property type="match status" value="1"/>
</dbReference>
<dbReference type="Gene3D" id="3.10.320.10">
    <property type="entry name" value="Class II Histocompatibility Antigen, M Beta Chain, Chain B, domain 1"/>
    <property type="match status" value="1"/>
</dbReference>
<dbReference type="InterPro" id="IPR011162">
    <property type="entry name" value="MHC_I/II-like_Ag-recog"/>
</dbReference>
<proteinExistence type="predicted"/>
<reference evidence="11" key="2">
    <citation type="submission" date="2025-09" db="UniProtKB">
        <authorList>
            <consortium name="Ensembl"/>
        </authorList>
    </citation>
    <scope>IDENTIFICATION</scope>
</reference>
<dbReference type="Proteomes" id="UP000694421">
    <property type="component" value="Unplaced"/>
</dbReference>
<evidence type="ECO:0000256" key="8">
    <source>
        <dbReference type="ARBA" id="ARBA00023180"/>
    </source>
</evidence>
<keyword evidence="3" id="KW-0391">Immunity</keyword>
<keyword evidence="9" id="KW-0491">MHC II</keyword>
<evidence type="ECO:0000313" key="11">
    <source>
        <dbReference type="Ensembl" id="ENSSMRP00000025575.1"/>
    </source>
</evidence>
<name>A0A8D0E375_SALMN</name>
<dbReference type="InterPro" id="IPR003597">
    <property type="entry name" value="Ig_C1-set"/>
</dbReference>
<keyword evidence="7" id="KW-1015">Disulfide bond</keyword>
<dbReference type="Pfam" id="PF07654">
    <property type="entry name" value="C1-set"/>
    <property type="match status" value="1"/>
</dbReference>
<dbReference type="GeneTree" id="ENSGT00950000183127"/>
<dbReference type="InterPro" id="IPR050160">
    <property type="entry name" value="MHC/Immunoglobulin"/>
</dbReference>
<evidence type="ECO:0000259" key="10">
    <source>
        <dbReference type="PROSITE" id="PS50835"/>
    </source>
</evidence>
<dbReference type="SMART" id="SM00921">
    <property type="entry name" value="MHC_II_beta"/>
    <property type="match status" value="1"/>
</dbReference>
<evidence type="ECO:0000256" key="5">
    <source>
        <dbReference type="ARBA" id="ARBA00023130"/>
    </source>
</evidence>
<dbReference type="Gene3D" id="2.60.40.10">
    <property type="entry name" value="Immunoglobulins"/>
    <property type="match status" value="1"/>
</dbReference>
<feature type="domain" description="Ig-like" evidence="10">
    <location>
        <begin position="116"/>
        <end position="191"/>
    </location>
</feature>
<keyword evidence="12" id="KW-1185">Reference proteome</keyword>
<organism evidence="11 12">
    <name type="scientific">Salvator merianae</name>
    <name type="common">Argentine black and white tegu</name>
    <name type="synonym">Tupinambis merianae</name>
    <dbReference type="NCBI Taxonomy" id="96440"/>
    <lineage>
        <taxon>Eukaryota</taxon>
        <taxon>Metazoa</taxon>
        <taxon>Chordata</taxon>
        <taxon>Craniata</taxon>
        <taxon>Vertebrata</taxon>
        <taxon>Euteleostomi</taxon>
        <taxon>Lepidosauria</taxon>
        <taxon>Squamata</taxon>
        <taxon>Bifurcata</taxon>
        <taxon>Unidentata</taxon>
        <taxon>Episquamata</taxon>
        <taxon>Laterata</taxon>
        <taxon>Teiioidea</taxon>
        <taxon>Teiidae</taxon>
        <taxon>Salvator</taxon>
    </lineage>
</organism>
<keyword evidence="5" id="KW-1064">Adaptive immunity</keyword>
<evidence type="ECO:0000256" key="9">
    <source>
        <dbReference type="ARBA" id="ARBA00023182"/>
    </source>
</evidence>
<dbReference type="OMA" id="HNTLMIC"/>
<dbReference type="AlphaFoldDB" id="A0A8D0E375"/>
<comment type="subcellular location">
    <subcellularLocation>
        <location evidence="1">Membrane</location>
        <topology evidence="1">Single-pass type I membrane protein</topology>
    </subcellularLocation>
</comment>
<keyword evidence="8" id="KW-0325">Glycoprotein</keyword>
<dbReference type="InterPro" id="IPR007110">
    <property type="entry name" value="Ig-like_dom"/>
</dbReference>
<dbReference type="InterPro" id="IPR003006">
    <property type="entry name" value="Ig/MHC_CS"/>
</dbReference>
<dbReference type="Ensembl" id="ENSSMRT00000029927.1">
    <property type="protein sequence ID" value="ENSSMRP00000025575.1"/>
    <property type="gene ID" value="ENSSMRG00000019768.1"/>
</dbReference>
<dbReference type="InterPro" id="IPR000353">
    <property type="entry name" value="MHC_II_b_N"/>
</dbReference>
<dbReference type="InterPro" id="IPR036179">
    <property type="entry name" value="Ig-like_dom_sf"/>
</dbReference>
<evidence type="ECO:0000256" key="4">
    <source>
        <dbReference type="ARBA" id="ARBA00022989"/>
    </source>
</evidence>
<dbReference type="SMART" id="SM00407">
    <property type="entry name" value="IGc1"/>
    <property type="match status" value="1"/>
</dbReference>
<accession>A0A8D0E375</accession>
<dbReference type="PANTHER" id="PTHR19944:SF99">
    <property type="entry name" value="HLA CLASS II HISTOCOMPATIBILITY ANTIGEN, DRB1 BETA CHAIN"/>
    <property type="match status" value="1"/>
</dbReference>